<feature type="domain" description="FH2" evidence="3">
    <location>
        <begin position="1"/>
        <end position="110"/>
    </location>
</feature>
<dbReference type="GO" id="GO:0051015">
    <property type="term" value="F:actin filament binding"/>
    <property type="evidence" value="ECO:0007669"/>
    <property type="project" value="TreeGrafter"/>
</dbReference>
<dbReference type="PaxDb" id="121845-A0A3Q0JMS8"/>
<feature type="compositionally biased region" description="Pro residues" evidence="2">
    <location>
        <begin position="93"/>
        <end position="104"/>
    </location>
</feature>
<proteinExistence type="inferred from homology"/>
<gene>
    <name evidence="5" type="primary">LOC103522632</name>
</gene>
<dbReference type="STRING" id="121845.A0A3Q0JMS8"/>
<reference evidence="5" key="1">
    <citation type="submission" date="2025-08" db="UniProtKB">
        <authorList>
            <consortium name="RefSeq"/>
        </authorList>
    </citation>
    <scope>IDENTIFICATION</scope>
</reference>
<dbReference type="GO" id="GO:0030866">
    <property type="term" value="P:cortical actin cytoskeleton organization"/>
    <property type="evidence" value="ECO:0007669"/>
    <property type="project" value="TreeGrafter"/>
</dbReference>
<evidence type="ECO:0000313" key="5">
    <source>
        <dbReference type="RefSeq" id="XP_026688478.1"/>
    </source>
</evidence>
<dbReference type="KEGG" id="dci:103522632"/>
<evidence type="ECO:0000256" key="2">
    <source>
        <dbReference type="SAM" id="MobiDB-lite"/>
    </source>
</evidence>
<dbReference type="PROSITE" id="PS51444">
    <property type="entry name" value="FH2"/>
    <property type="match status" value="1"/>
</dbReference>
<protein>
    <submittedName>
        <fullName evidence="5">Formin-like protein</fullName>
    </submittedName>
</protein>
<dbReference type="GO" id="GO:0016477">
    <property type="term" value="P:cell migration"/>
    <property type="evidence" value="ECO:0007669"/>
    <property type="project" value="TreeGrafter"/>
</dbReference>
<feature type="region of interest" description="Disordered" evidence="2">
    <location>
        <begin position="87"/>
        <end position="110"/>
    </location>
</feature>
<organism evidence="4 5">
    <name type="scientific">Diaphorina citri</name>
    <name type="common">Asian citrus psyllid</name>
    <dbReference type="NCBI Taxonomy" id="121845"/>
    <lineage>
        <taxon>Eukaryota</taxon>
        <taxon>Metazoa</taxon>
        <taxon>Ecdysozoa</taxon>
        <taxon>Arthropoda</taxon>
        <taxon>Hexapoda</taxon>
        <taxon>Insecta</taxon>
        <taxon>Pterygota</taxon>
        <taxon>Neoptera</taxon>
        <taxon>Paraneoptera</taxon>
        <taxon>Hemiptera</taxon>
        <taxon>Sternorrhyncha</taxon>
        <taxon>Psylloidea</taxon>
        <taxon>Psyllidae</taxon>
        <taxon>Diaphorininae</taxon>
        <taxon>Diaphorina</taxon>
    </lineage>
</organism>
<dbReference type="GO" id="GO:0008360">
    <property type="term" value="P:regulation of cell shape"/>
    <property type="evidence" value="ECO:0007669"/>
    <property type="project" value="TreeGrafter"/>
</dbReference>
<dbReference type="Pfam" id="PF02181">
    <property type="entry name" value="FH2"/>
    <property type="match status" value="1"/>
</dbReference>
<accession>A0A3Q0JMS8</accession>
<dbReference type="PANTHER" id="PTHR45857:SF4">
    <property type="entry name" value="FORMIN-LIKE PROTEIN"/>
    <property type="match status" value="1"/>
</dbReference>
<evidence type="ECO:0000259" key="3">
    <source>
        <dbReference type="PROSITE" id="PS51444"/>
    </source>
</evidence>
<dbReference type="SUPFAM" id="SSF101447">
    <property type="entry name" value="Formin homology 2 domain (FH2 domain)"/>
    <property type="match status" value="1"/>
</dbReference>
<sequence>MKFPSKRFKKPESVSLLEHTRLRNIAISRRKLDLPVERIISAVTSLDLKTIPLESVEILQRMIPTEQEVSNHRTFYNEEIDFIVLKLKSSPENPAPPTPSNEPEAPAKPE</sequence>
<dbReference type="AlphaFoldDB" id="A0A3Q0JMS8"/>
<dbReference type="GO" id="GO:0005829">
    <property type="term" value="C:cytosol"/>
    <property type="evidence" value="ECO:0007669"/>
    <property type="project" value="TreeGrafter"/>
</dbReference>
<dbReference type="InterPro" id="IPR042201">
    <property type="entry name" value="FH2_Formin_sf"/>
</dbReference>
<dbReference type="Gene3D" id="1.20.58.2220">
    <property type="entry name" value="Formin, FH2 domain"/>
    <property type="match status" value="1"/>
</dbReference>
<comment type="similarity">
    <text evidence="1">Belongs to the formin homology family.</text>
</comment>
<dbReference type="PANTHER" id="PTHR45857">
    <property type="entry name" value="FORMIN-LIKE PROTEIN"/>
    <property type="match status" value="1"/>
</dbReference>
<dbReference type="InterPro" id="IPR043592">
    <property type="entry name" value="FMNL_animal"/>
</dbReference>
<name>A0A3Q0JMS8_DIACI</name>
<keyword evidence="4" id="KW-1185">Reference proteome</keyword>
<evidence type="ECO:0000256" key="1">
    <source>
        <dbReference type="ARBA" id="ARBA00023449"/>
    </source>
</evidence>
<dbReference type="InterPro" id="IPR015425">
    <property type="entry name" value="FH2_Formin"/>
</dbReference>
<dbReference type="Proteomes" id="UP000079169">
    <property type="component" value="Unplaced"/>
</dbReference>
<dbReference type="RefSeq" id="XP_026688478.1">
    <property type="nucleotide sequence ID" value="XM_026832677.1"/>
</dbReference>
<evidence type="ECO:0000313" key="4">
    <source>
        <dbReference type="Proteomes" id="UP000079169"/>
    </source>
</evidence>
<dbReference type="GeneID" id="103522632"/>